<dbReference type="InterPro" id="IPR015424">
    <property type="entry name" value="PyrdxlP-dep_Trfase"/>
</dbReference>
<feature type="modified residue" description="N6-(pyridoxal phosphate)lysine" evidence="3">
    <location>
        <position position="206"/>
    </location>
</feature>
<keyword evidence="6" id="KW-1185">Reference proteome</keyword>
<keyword evidence="2 3" id="KW-0663">Pyridoxal phosphate</keyword>
<dbReference type="Gene3D" id="3.90.1150.10">
    <property type="entry name" value="Aspartate Aminotransferase, domain 1"/>
    <property type="match status" value="1"/>
</dbReference>
<accession>A0A285S9S2</accession>
<dbReference type="RefSeq" id="WP_097174706.1">
    <property type="nucleotide sequence ID" value="NZ_OBML01000004.1"/>
</dbReference>
<dbReference type="OrthoDB" id="9805807at2"/>
<dbReference type="FunFam" id="3.40.640.10:FF:000046">
    <property type="entry name" value="Cystathionine gamma-lyase"/>
    <property type="match status" value="1"/>
</dbReference>
<evidence type="ECO:0000313" key="5">
    <source>
        <dbReference type="EMBL" id="SOC04363.1"/>
    </source>
</evidence>
<dbReference type="InterPro" id="IPR000277">
    <property type="entry name" value="Cys/Met-Metab_PyrdxlP-dep_enz"/>
</dbReference>
<reference evidence="5 6" key="1">
    <citation type="submission" date="2017-08" db="EMBL/GenBank/DDBJ databases">
        <authorList>
            <person name="de Groot N.N."/>
        </authorList>
    </citation>
    <scope>NUCLEOTIDE SEQUENCE [LARGE SCALE GENOMIC DNA]</scope>
    <source>
        <strain evidence="5 6">USBA 352</strain>
    </source>
</reference>
<dbReference type="EMBL" id="OBML01000004">
    <property type="protein sequence ID" value="SOC04363.1"/>
    <property type="molecule type" value="Genomic_DNA"/>
</dbReference>
<dbReference type="InterPro" id="IPR015422">
    <property type="entry name" value="PyrdxlP-dep_Trfase_small"/>
</dbReference>
<evidence type="ECO:0000313" key="6">
    <source>
        <dbReference type="Proteomes" id="UP000219331"/>
    </source>
</evidence>
<sequence length="387" mass="40624">MADTTDRSLSPASLLAHGGGGIDPLNGAVVPPIHTATTFARDTEYRLTSAAHIYSRDDSDLVRQIESLVATLENGAESRAFGSGMAAISAVLRSVRPGGTIVAQSGIYWGTTSWLRKHCAHAGIALIEAEAGDTERFCETLRETGPDLVFIEVPSNPWLTVADIAPIAEAAHALKAVVAVDATAATPLLMKPLELGADIVLHSATKALNGHSDVLAGIVTCRDAHTDTWRFIREERHDAGAVLGPFEAYLLLRGLRTLSLRMERMCANAQAVAEMLKAHPAVEDVLYPGLASHASHAVAGRQMASGGYLMSVLVKGGAAEALAVAGRLNLIKRATSLGGVESLVEHRHTIEGDATGVPVNLLRLSIGIESVDDVIADLTAALSPLGR</sequence>
<evidence type="ECO:0000256" key="1">
    <source>
        <dbReference type="ARBA" id="ARBA00001933"/>
    </source>
</evidence>
<comment type="cofactor">
    <cofactor evidence="1 4">
        <name>pyridoxal 5'-phosphate</name>
        <dbReference type="ChEBI" id="CHEBI:597326"/>
    </cofactor>
</comment>
<dbReference type="STRING" id="538381.GCA_001696535_00023"/>
<evidence type="ECO:0000256" key="3">
    <source>
        <dbReference type="PIRSR" id="PIRSR001434-2"/>
    </source>
</evidence>
<proteinExistence type="inferred from homology"/>
<evidence type="ECO:0000256" key="2">
    <source>
        <dbReference type="ARBA" id="ARBA00022898"/>
    </source>
</evidence>
<dbReference type="GO" id="GO:0005737">
    <property type="term" value="C:cytoplasm"/>
    <property type="evidence" value="ECO:0007669"/>
    <property type="project" value="TreeGrafter"/>
</dbReference>
<dbReference type="PANTHER" id="PTHR11808">
    <property type="entry name" value="TRANS-SULFURATION ENZYME FAMILY MEMBER"/>
    <property type="match status" value="1"/>
</dbReference>
<dbReference type="SUPFAM" id="SSF53383">
    <property type="entry name" value="PLP-dependent transferases"/>
    <property type="match status" value="1"/>
</dbReference>
<evidence type="ECO:0000256" key="4">
    <source>
        <dbReference type="RuleBase" id="RU362118"/>
    </source>
</evidence>
<dbReference type="AlphaFoldDB" id="A0A285S9S2"/>
<dbReference type="Proteomes" id="UP000219331">
    <property type="component" value="Unassembled WGS sequence"/>
</dbReference>
<dbReference type="Pfam" id="PF01053">
    <property type="entry name" value="Cys_Met_Meta_PP"/>
    <property type="match status" value="1"/>
</dbReference>
<organism evidence="5 6">
    <name type="scientific">Stappia indica</name>
    <dbReference type="NCBI Taxonomy" id="538381"/>
    <lineage>
        <taxon>Bacteria</taxon>
        <taxon>Pseudomonadati</taxon>
        <taxon>Pseudomonadota</taxon>
        <taxon>Alphaproteobacteria</taxon>
        <taxon>Hyphomicrobiales</taxon>
        <taxon>Stappiaceae</taxon>
        <taxon>Stappia</taxon>
    </lineage>
</organism>
<dbReference type="PANTHER" id="PTHR11808:SF85">
    <property type="entry name" value="CYSTATHIONINE GAMMA-LYASE-RELATED"/>
    <property type="match status" value="1"/>
</dbReference>
<dbReference type="GO" id="GO:0004123">
    <property type="term" value="F:cystathionine gamma-lyase activity"/>
    <property type="evidence" value="ECO:0007669"/>
    <property type="project" value="TreeGrafter"/>
</dbReference>
<comment type="similarity">
    <text evidence="4">Belongs to the trans-sulfuration enzymes family.</text>
</comment>
<dbReference type="Gene3D" id="3.40.640.10">
    <property type="entry name" value="Type I PLP-dependent aspartate aminotransferase-like (Major domain)"/>
    <property type="match status" value="1"/>
</dbReference>
<dbReference type="GO" id="GO:0019346">
    <property type="term" value="P:transsulfuration"/>
    <property type="evidence" value="ECO:0007669"/>
    <property type="project" value="InterPro"/>
</dbReference>
<dbReference type="GO" id="GO:0030170">
    <property type="term" value="F:pyridoxal phosphate binding"/>
    <property type="evidence" value="ECO:0007669"/>
    <property type="project" value="InterPro"/>
</dbReference>
<dbReference type="InterPro" id="IPR015421">
    <property type="entry name" value="PyrdxlP-dep_Trfase_major"/>
</dbReference>
<protein>
    <submittedName>
        <fullName evidence="5">Cystathionine gamma-synthase</fullName>
    </submittedName>
</protein>
<name>A0A285S9S2_9HYPH</name>
<dbReference type="GO" id="GO:0019343">
    <property type="term" value="P:cysteine biosynthetic process via cystathionine"/>
    <property type="evidence" value="ECO:0007669"/>
    <property type="project" value="TreeGrafter"/>
</dbReference>
<dbReference type="PIRSF" id="PIRSF001434">
    <property type="entry name" value="CGS"/>
    <property type="match status" value="1"/>
</dbReference>
<gene>
    <name evidence="5" type="ORF">SAMN05421512_104370</name>
</gene>